<evidence type="ECO:0000256" key="2">
    <source>
        <dbReference type="ARBA" id="ARBA00022840"/>
    </source>
</evidence>
<dbReference type="eggNOG" id="COG1131">
    <property type="taxonomic scope" value="Bacteria"/>
</dbReference>
<dbReference type="Pfam" id="PF00005">
    <property type="entry name" value="ABC_tran"/>
    <property type="match status" value="1"/>
</dbReference>
<dbReference type="EMBL" id="CP002048">
    <property type="protein sequence ID" value="ADI02267.1"/>
    <property type="molecule type" value="Genomic_DNA"/>
</dbReference>
<name>D7CNI2_SYNLT</name>
<evidence type="ECO:0000256" key="1">
    <source>
        <dbReference type="ARBA" id="ARBA00022741"/>
    </source>
</evidence>
<dbReference type="RefSeq" id="WP_013175669.1">
    <property type="nucleotide sequence ID" value="NC_014220.1"/>
</dbReference>
<dbReference type="PANTHER" id="PTHR43582:SF2">
    <property type="entry name" value="LINEARMYCIN RESISTANCE ATP-BINDING PROTEIN LNRL"/>
    <property type="match status" value="1"/>
</dbReference>
<dbReference type="GO" id="GO:0005524">
    <property type="term" value="F:ATP binding"/>
    <property type="evidence" value="ECO:0007669"/>
    <property type="project" value="UniProtKB-KW"/>
</dbReference>
<dbReference type="InterPro" id="IPR003439">
    <property type="entry name" value="ABC_transporter-like_ATP-bd"/>
</dbReference>
<gene>
    <name evidence="4" type="ordered locus">Slip_1504</name>
</gene>
<protein>
    <submittedName>
        <fullName evidence="4">ABC transporter related protein</fullName>
    </submittedName>
</protein>
<reference evidence="4 5" key="2">
    <citation type="journal article" date="2010" name="Stand. Genomic Sci.">
        <title>Complete genome sequence of Syntrophothermus lipocalidus type strain (TGB-C1).</title>
        <authorList>
            <person name="Djao O.D."/>
            <person name="Zhang X."/>
            <person name="Lucas S."/>
            <person name="Lapidus A."/>
            <person name="Del Rio T.G."/>
            <person name="Nolan M."/>
            <person name="Tice H."/>
            <person name="Cheng J.F."/>
            <person name="Han C."/>
            <person name="Tapia R."/>
            <person name="Goodwin L."/>
            <person name="Pitluck S."/>
            <person name="Liolios K."/>
            <person name="Ivanova N."/>
            <person name="Mavromatis K."/>
            <person name="Mikhailova N."/>
            <person name="Ovchinnikova G."/>
            <person name="Pati A."/>
            <person name="Brambilla E."/>
            <person name="Chen A."/>
            <person name="Palaniappan K."/>
            <person name="Land M."/>
            <person name="Hauser L."/>
            <person name="Chang Y.J."/>
            <person name="Jeffries C.D."/>
            <person name="Rohde M."/>
            <person name="Sikorski J."/>
            <person name="Spring S."/>
            <person name="Goker M."/>
            <person name="Detter J.C."/>
            <person name="Woyke T."/>
            <person name="Bristow J."/>
            <person name="Eisen J.A."/>
            <person name="Markowitz V."/>
            <person name="Hugenholtz P."/>
            <person name="Kyrpides N.C."/>
            <person name="Klenk H.P."/>
        </authorList>
    </citation>
    <scope>NUCLEOTIDE SEQUENCE [LARGE SCALE GENOMIC DNA]</scope>
    <source>
        <strain evidence="5">DSM 12680 / TGB-C1</strain>
    </source>
</reference>
<evidence type="ECO:0000313" key="4">
    <source>
        <dbReference type="EMBL" id="ADI02267.1"/>
    </source>
</evidence>
<dbReference type="InterPro" id="IPR003593">
    <property type="entry name" value="AAA+_ATPase"/>
</dbReference>
<dbReference type="OrthoDB" id="9804819at2"/>
<dbReference type="InterPro" id="IPR027417">
    <property type="entry name" value="P-loop_NTPase"/>
</dbReference>
<dbReference type="STRING" id="643648.Slip_1504"/>
<dbReference type="PROSITE" id="PS50893">
    <property type="entry name" value="ABC_TRANSPORTER_2"/>
    <property type="match status" value="1"/>
</dbReference>
<dbReference type="SMART" id="SM00382">
    <property type="entry name" value="AAA"/>
    <property type="match status" value="1"/>
</dbReference>
<dbReference type="SUPFAM" id="SSF52540">
    <property type="entry name" value="P-loop containing nucleoside triphosphate hydrolases"/>
    <property type="match status" value="1"/>
</dbReference>
<dbReference type="AlphaFoldDB" id="D7CNI2"/>
<dbReference type="Gene3D" id="3.40.50.300">
    <property type="entry name" value="P-loop containing nucleotide triphosphate hydrolases"/>
    <property type="match status" value="1"/>
</dbReference>
<organism evidence="4 5">
    <name type="scientific">Syntrophothermus lipocalidus (strain DSM 12680 / TGB-C1)</name>
    <dbReference type="NCBI Taxonomy" id="643648"/>
    <lineage>
        <taxon>Bacteria</taxon>
        <taxon>Bacillati</taxon>
        <taxon>Bacillota</taxon>
        <taxon>Clostridia</taxon>
        <taxon>Eubacteriales</taxon>
        <taxon>Syntrophomonadaceae</taxon>
        <taxon>Syntrophothermus</taxon>
    </lineage>
</organism>
<evidence type="ECO:0000313" key="5">
    <source>
        <dbReference type="Proteomes" id="UP000000378"/>
    </source>
</evidence>
<dbReference type="PANTHER" id="PTHR43582">
    <property type="entry name" value="LINEARMYCIN RESISTANCE ATP-BINDING PROTEIN LNRL"/>
    <property type="match status" value="1"/>
</dbReference>
<accession>D7CNI2</accession>
<proteinExistence type="predicted"/>
<evidence type="ECO:0000259" key="3">
    <source>
        <dbReference type="PROSITE" id="PS50893"/>
    </source>
</evidence>
<keyword evidence="1" id="KW-0547">Nucleotide-binding</keyword>
<keyword evidence="2" id="KW-0067">ATP-binding</keyword>
<dbReference type="Proteomes" id="UP000000378">
    <property type="component" value="Chromosome"/>
</dbReference>
<feature type="domain" description="ABC transporter" evidence="3">
    <location>
        <begin position="13"/>
        <end position="244"/>
    </location>
</feature>
<reference evidence="5" key="1">
    <citation type="journal article" date="2010" name="Stand. Genomic Sci.">
        <title>Complete genome sequence of Syntrophothermus lipocalidus type strain (TGB-C1T).</title>
        <authorList>
            <consortium name="US DOE Joint Genome Institute (JGI-PGF)"/>
            <person name="Djao O."/>
            <person name="Zhang X."/>
            <person name="Lucas S."/>
            <person name="Lapidus A."/>
            <person name="Glavina Del Rio T."/>
            <person name="Nolan M."/>
            <person name="Tice H."/>
            <person name="Cheng J."/>
            <person name="Han C."/>
            <person name="Tapia R."/>
            <person name="Goodwin L."/>
            <person name="Pitluck S."/>
            <person name="Liolios K."/>
            <person name="Ivanova N."/>
            <person name="Mavromatis K."/>
            <person name="Mikhailova N."/>
            <person name="Ovchinnikova G."/>
            <person name="Pati A."/>
            <person name="Brambilla E."/>
            <person name="Chen A."/>
            <person name="Palaniappan K."/>
            <person name="Land M."/>
            <person name="Hauser L."/>
            <person name="Chang Y."/>
            <person name="Jeffries C."/>
            <person name="Rohde M."/>
            <person name="Sikorski J."/>
            <person name="Spring S."/>
            <person name="Goker M."/>
            <person name="Detter J."/>
            <person name="Woyke T."/>
            <person name="Bristow J."/>
            <person name="Eisen J."/>
            <person name="Markowitz V."/>
            <person name="Hugenholtz P."/>
            <person name="Kyrpides N."/>
            <person name="Klenk H."/>
        </authorList>
    </citation>
    <scope>NUCLEOTIDE SEQUENCE [LARGE SCALE GENOMIC DNA]</scope>
    <source>
        <strain evidence="5">DSM 12680 / TGB-C1</strain>
    </source>
</reference>
<dbReference type="GO" id="GO:0016887">
    <property type="term" value="F:ATP hydrolysis activity"/>
    <property type="evidence" value="ECO:0007669"/>
    <property type="project" value="InterPro"/>
</dbReference>
<keyword evidence="5" id="KW-1185">Reference proteome</keyword>
<sequence length="274" mass="30369">MVKNGEDSGAYTLRVEGLSRVFGTKVAVDGVSFSAKEGEIFGVVGPNGAGKTTTVRMLTTLLPPTSGVAWIMGFNIVTEPSLARRYIGYVPQAVSVDGYLTGYENLMIFAKLSGVPRKCRKERIDEILQFLGLQDAAHQLVRYYSGGMVRRLEIGQALLTRPNLLFLDEPTVGLDPVARRSVWDMLKGIRTGQSLSILITTHYMEEAESLCDRVGIMNQGKLVTVGSPEELKRATGRTDATLEDAFRFFTQESYDEGGSFRELRRTRRFARRLG</sequence>
<dbReference type="KEGG" id="slp:Slip_1504"/>
<dbReference type="HOGENOM" id="CLU_000604_1_2_9"/>